<keyword evidence="3" id="KW-1185">Reference proteome</keyword>
<sequence>MILGRISSLLCVQQTEMDGSLTWRQSSFQRNQHNTSSGPPKVAEAKCQRHLRFGRS</sequence>
<feature type="region of interest" description="Disordered" evidence="1">
    <location>
        <begin position="29"/>
        <end position="56"/>
    </location>
</feature>
<accession>A0A5B7JF11</accession>
<name>A0A5B7JF11_PORTR</name>
<organism evidence="2 3">
    <name type="scientific">Portunus trituberculatus</name>
    <name type="common">Swimming crab</name>
    <name type="synonym">Neptunus trituberculatus</name>
    <dbReference type="NCBI Taxonomy" id="210409"/>
    <lineage>
        <taxon>Eukaryota</taxon>
        <taxon>Metazoa</taxon>
        <taxon>Ecdysozoa</taxon>
        <taxon>Arthropoda</taxon>
        <taxon>Crustacea</taxon>
        <taxon>Multicrustacea</taxon>
        <taxon>Malacostraca</taxon>
        <taxon>Eumalacostraca</taxon>
        <taxon>Eucarida</taxon>
        <taxon>Decapoda</taxon>
        <taxon>Pleocyemata</taxon>
        <taxon>Brachyura</taxon>
        <taxon>Eubrachyura</taxon>
        <taxon>Portunoidea</taxon>
        <taxon>Portunidae</taxon>
        <taxon>Portuninae</taxon>
        <taxon>Portunus</taxon>
    </lineage>
</organism>
<protein>
    <submittedName>
        <fullName evidence="2">Uncharacterized protein</fullName>
    </submittedName>
</protein>
<evidence type="ECO:0000313" key="2">
    <source>
        <dbReference type="EMBL" id="MPC91947.1"/>
    </source>
</evidence>
<reference evidence="2 3" key="1">
    <citation type="submission" date="2019-05" db="EMBL/GenBank/DDBJ databases">
        <title>Another draft genome of Portunus trituberculatus and its Hox gene families provides insights of decapod evolution.</title>
        <authorList>
            <person name="Jeong J.-H."/>
            <person name="Song I."/>
            <person name="Kim S."/>
            <person name="Choi T."/>
            <person name="Kim D."/>
            <person name="Ryu S."/>
            <person name="Kim W."/>
        </authorList>
    </citation>
    <scope>NUCLEOTIDE SEQUENCE [LARGE SCALE GENOMIC DNA]</scope>
    <source>
        <tissue evidence="2">Muscle</tissue>
    </source>
</reference>
<evidence type="ECO:0000256" key="1">
    <source>
        <dbReference type="SAM" id="MobiDB-lite"/>
    </source>
</evidence>
<gene>
    <name evidence="2" type="ORF">E2C01_087013</name>
</gene>
<comment type="caution">
    <text evidence="2">The sequence shown here is derived from an EMBL/GenBank/DDBJ whole genome shotgun (WGS) entry which is preliminary data.</text>
</comment>
<evidence type="ECO:0000313" key="3">
    <source>
        <dbReference type="Proteomes" id="UP000324222"/>
    </source>
</evidence>
<dbReference type="Proteomes" id="UP000324222">
    <property type="component" value="Unassembled WGS sequence"/>
</dbReference>
<dbReference type="EMBL" id="VSRR010089578">
    <property type="protein sequence ID" value="MPC91947.1"/>
    <property type="molecule type" value="Genomic_DNA"/>
</dbReference>
<feature type="compositionally biased region" description="Polar residues" evidence="1">
    <location>
        <begin position="29"/>
        <end position="38"/>
    </location>
</feature>
<proteinExistence type="predicted"/>
<dbReference type="AlphaFoldDB" id="A0A5B7JF11"/>